<evidence type="ECO:0000313" key="2">
    <source>
        <dbReference type="Proteomes" id="UP000796761"/>
    </source>
</evidence>
<dbReference type="InterPro" id="IPR036265">
    <property type="entry name" value="HIT-like_sf"/>
</dbReference>
<reference evidence="1" key="1">
    <citation type="submission" date="2019-04" db="EMBL/GenBank/DDBJ databases">
        <title>Genome assembly of Zosterops borbonicus 15179.</title>
        <authorList>
            <person name="Leroy T."/>
            <person name="Anselmetti Y."/>
            <person name="Tilak M.-K."/>
            <person name="Nabholz B."/>
        </authorList>
    </citation>
    <scope>NUCLEOTIDE SEQUENCE</scope>
    <source>
        <strain evidence="1">HGM_15179</strain>
        <tissue evidence="1">Muscle</tissue>
    </source>
</reference>
<proteinExistence type="predicted"/>
<evidence type="ECO:0008006" key="3">
    <source>
        <dbReference type="Google" id="ProtNLM"/>
    </source>
</evidence>
<dbReference type="AlphaFoldDB" id="A0A8K1D7Q3"/>
<dbReference type="OrthoDB" id="672793at2759"/>
<dbReference type="Proteomes" id="UP000796761">
    <property type="component" value="Unassembled WGS sequence"/>
</dbReference>
<dbReference type="InterPro" id="IPR001310">
    <property type="entry name" value="Histidine_triad_HIT"/>
</dbReference>
<protein>
    <recommendedName>
        <fullName evidence="3">HINT1</fullName>
    </recommendedName>
</protein>
<organism evidence="1 2">
    <name type="scientific">Zosterops borbonicus</name>
    <dbReference type="NCBI Taxonomy" id="364589"/>
    <lineage>
        <taxon>Eukaryota</taxon>
        <taxon>Metazoa</taxon>
        <taxon>Chordata</taxon>
        <taxon>Craniata</taxon>
        <taxon>Vertebrata</taxon>
        <taxon>Euteleostomi</taxon>
        <taxon>Archelosauria</taxon>
        <taxon>Archosauria</taxon>
        <taxon>Dinosauria</taxon>
        <taxon>Saurischia</taxon>
        <taxon>Theropoda</taxon>
        <taxon>Coelurosauria</taxon>
        <taxon>Aves</taxon>
        <taxon>Neognathae</taxon>
        <taxon>Neoaves</taxon>
        <taxon>Telluraves</taxon>
        <taxon>Australaves</taxon>
        <taxon>Passeriformes</taxon>
        <taxon>Sylvioidea</taxon>
        <taxon>Zosteropidae</taxon>
        <taxon>Zosterops</taxon>
    </lineage>
</organism>
<gene>
    <name evidence="1" type="ORF">HGM15179_020465</name>
</gene>
<keyword evidence="2" id="KW-1185">Reference proteome</keyword>
<sequence>MPKEPIIELSEAGDSGESLLGHVMIVGEKCVAHLGLTNGFRMAVGKGLKGGHSILYIYQFWVTVSWAGHLAKILAPQELHVDKSPLNGFRLLPVNLSAVDV</sequence>
<accession>A0A8K1D7Q3</accession>
<evidence type="ECO:0000313" key="1">
    <source>
        <dbReference type="EMBL" id="TRZ06642.1"/>
    </source>
</evidence>
<dbReference type="EMBL" id="SWJQ01002308">
    <property type="protein sequence ID" value="TRZ06642.1"/>
    <property type="molecule type" value="Genomic_DNA"/>
</dbReference>
<dbReference type="Gene3D" id="3.30.428.10">
    <property type="entry name" value="HIT-like"/>
    <property type="match status" value="1"/>
</dbReference>
<name>A0A8K1D7Q3_9PASS</name>
<comment type="caution">
    <text evidence="1">The sequence shown here is derived from an EMBL/GenBank/DDBJ whole genome shotgun (WGS) entry which is preliminary data.</text>
</comment>
<dbReference type="PANTHER" id="PTHR23089">
    <property type="entry name" value="HISTIDINE TRIAD HIT PROTEIN"/>
    <property type="match status" value="1"/>
</dbReference>